<dbReference type="AlphaFoldDB" id="A0A0H2S7V9"/>
<evidence type="ECO:0000256" key="2">
    <source>
        <dbReference type="ARBA" id="ARBA00004585"/>
    </source>
</evidence>
<dbReference type="Proteomes" id="UP000053477">
    <property type="component" value="Unassembled WGS sequence"/>
</dbReference>
<keyword evidence="22" id="KW-1185">Reference proteome</keyword>
<dbReference type="InterPro" id="IPR017907">
    <property type="entry name" value="Znf_RING_CS"/>
</dbReference>
<dbReference type="CDD" id="cd16527">
    <property type="entry name" value="RING-HC_PEX10"/>
    <property type="match status" value="1"/>
</dbReference>
<accession>A0A0H2S7V9</accession>
<dbReference type="EC" id="2.3.2.27" evidence="5"/>
<keyword evidence="17" id="KW-0576">Peroxisome</keyword>
<organism evidence="21 22">
    <name type="scientific">Schizopora paradoxa</name>
    <dbReference type="NCBI Taxonomy" id="27342"/>
    <lineage>
        <taxon>Eukaryota</taxon>
        <taxon>Fungi</taxon>
        <taxon>Dikarya</taxon>
        <taxon>Basidiomycota</taxon>
        <taxon>Agaricomycotina</taxon>
        <taxon>Agaricomycetes</taxon>
        <taxon>Hymenochaetales</taxon>
        <taxon>Schizoporaceae</taxon>
        <taxon>Schizopora</taxon>
    </lineage>
</organism>
<evidence type="ECO:0000256" key="1">
    <source>
        <dbReference type="ARBA" id="ARBA00000900"/>
    </source>
</evidence>
<evidence type="ECO:0000256" key="19">
    <source>
        <dbReference type="PROSITE-ProRule" id="PRU00175"/>
    </source>
</evidence>
<keyword evidence="8" id="KW-0808">Transferase</keyword>
<sequence>MTSAQGSESLVLPQFPNAQQAQIIRAHQRDFFYASSLKEQTENILRSWFGSRWLMRWDKEVDLLSKLVYHGFTTGQAIQSLGEEYTDIWSTSTTDGGFPSPRRRAALIFLPAFPAYLLSRLGTKLTTRSSRFAKLVHQLPTILDVVSEVNLALFYFRGVYYDISKRLIGIHFVSSIAENPNVRPPSYSLLGVLIALRLLHRLSSLFRSSKPLPPKSELEGTLLMLKTEKTQALRDPTLASIDETLVTTILANPPDDSAPPVPAEEDDYTALRFGSISEAERARRSCSLCLEERTASTSTECGHLFCWSCIVGWAKEKAECPLCRQSITLSRILPVYNL</sequence>
<keyword evidence="14" id="KW-0653">Protein transport</keyword>
<dbReference type="SUPFAM" id="SSF57850">
    <property type="entry name" value="RING/U-box"/>
    <property type="match status" value="1"/>
</dbReference>
<keyword evidence="6" id="KW-0813">Transport</keyword>
<evidence type="ECO:0000256" key="14">
    <source>
        <dbReference type="ARBA" id="ARBA00022927"/>
    </source>
</evidence>
<dbReference type="SMART" id="SM00184">
    <property type="entry name" value="RING"/>
    <property type="match status" value="1"/>
</dbReference>
<evidence type="ECO:0000256" key="10">
    <source>
        <dbReference type="ARBA" id="ARBA00022723"/>
    </source>
</evidence>
<evidence type="ECO:0000256" key="18">
    <source>
        <dbReference type="ARBA" id="ARBA00041230"/>
    </source>
</evidence>
<dbReference type="PROSITE" id="PS50089">
    <property type="entry name" value="ZF_RING_2"/>
    <property type="match status" value="1"/>
</dbReference>
<dbReference type="InterPro" id="IPR001841">
    <property type="entry name" value="Znf_RING"/>
</dbReference>
<dbReference type="Pfam" id="PF04757">
    <property type="entry name" value="Pex2_Pex12"/>
    <property type="match status" value="1"/>
</dbReference>
<evidence type="ECO:0000256" key="3">
    <source>
        <dbReference type="ARBA" id="ARBA00004906"/>
    </source>
</evidence>
<evidence type="ECO:0000256" key="17">
    <source>
        <dbReference type="ARBA" id="ARBA00023140"/>
    </source>
</evidence>
<evidence type="ECO:0000259" key="20">
    <source>
        <dbReference type="PROSITE" id="PS50089"/>
    </source>
</evidence>
<dbReference type="GO" id="GO:0008270">
    <property type="term" value="F:zinc ion binding"/>
    <property type="evidence" value="ECO:0007669"/>
    <property type="project" value="UniProtKB-KW"/>
</dbReference>
<dbReference type="InterPro" id="IPR013083">
    <property type="entry name" value="Znf_RING/FYVE/PHD"/>
</dbReference>
<dbReference type="InterPro" id="IPR025654">
    <property type="entry name" value="PEX2/10"/>
</dbReference>
<dbReference type="GO" id="GO:0061630">
    <property type="term" value="F:ubiquitin protein ligase activity"/>
    <property type="evidence" value="ECO:0007669"/>
    <property type="project" value="UniProtKB-EC"/>
</dbReference>
<evidence type="ECO:0000256" key="15">
    <source>
        <dbReference type="ARBA" id="ARBA00022989"/>
    </source>
</evidence>
<dbReference type="PANTHER" id="PTHR23350:SF0">
    <property type="entry name" value="PEROXISOME BIOGENESIS FACTOR 10"/>
    <property type="match status" value="1"/>
</dbReference>
<dbReference type="PANTHER" id="PTHR23350">
    <property type="entry name" value="PEROXISOME ASSEMBLY PROTEIN 10"/>
    <property type="match status" value="1"/>
</dbReference>
<dbReference type="GO" id="GO:0016567">
    <property type="term" value="P:protein ubiquitination"/>
    <property type="evidence" value="ECO:0007669"/>
    <property type="project" value="UniProtKB-ARBA"/>
</dbReference>
<comment type="similarity">
    <text evidence="4">Belongs to the pex2/pex10/pex12 family.</text>
</comment>
<evidence type="ECO:0000256" key="4">
    <source>
        <dbReference type="ARBA" id="ARBA00008704"/>
    </source>
</evidence>
<dbReference type="InParanoid" id="A0A0H2S7V9"/>
<evidence type="ECO:0000256" key="7">
    <source>
        <dbReference type="ARBA" id="ARBA00022593"/>
    </source>
</evidence>
<keyword evidence="9" id="KW-0812">Transmembrane</keyword>
<name>A0A0H2S7V9_9AGAM</name>
<evidence type="ECO:0000256" key="9">
    <source>
        <dbReference type="ARBA" id="ARBA00022692"/>
    </source>
</evidence>
<evidence type="ECO:0000256" key="16">
    <source>
        <dbReference type="ARBA" id="ARBA00023136"/>
    </source>
</evidence>
<gene>
    <name evidence="21" type="ORF">SCHPADRAFT_817126</name>
</gene>
<evidence type="ECO:0000313" key="22">
    <source>
        <dbReference type="Proteomes" id="UP000053477"/>
    </source>
</evidence>
<dbReference type="STRING" id="27342.A0A0H2S7V9"/>
<keyword evidence="16" id="KW-0472">Membrane</keyword>
<dbReference type="InterPro" id="IPR006845">
    <property type="entry name" value="Pex_N"/>
</dbReference>
<evidence type="ECO:0000256" key="8">
    <source>
        <dbReference type="ARBA" id="ARBA00022679"/>
    </source>
</evidence>
<reference evidence="21 22" key="1">
    <citation type="submission" date="2015-04" db="EMBL/GenBank/DDBJ databases">
        <title>Complete genome sequence of Schizopora paradoxa KUC8140, a cosmopolitan wood degrader in East Asia.</title>
        <authorList>
            <consortium name="DOE Joint Genome Institute"/>
            <person name="Min B."/>
            <person name="Park H."/>
            <person name="Jang Y."/>
            <person name="Kim J.-J."/>
            <person name="Kim K.H."/>
            <person name="Pangilinan J."/>
            <person name="Lipzen A."/>
            <person name="Riley R."/>
            <person name="Grigoriev I.V."/>
            <person name="Spatafora J.W."/>
            <person name="Choi I.-G."/>
        </authorList>
    </citation>
    <scope>NUCLEOTIDE SEQUENCE [LARGE SCALE GENOMIC DNA]</scope>
    <source>
        <strain evidence="21 22">KUC8140</strain>
    </source>
</reference>
<keyword evidence="11 19" id="KW-0863">Zinc-finger</keyword>
<keyword evidence="10" id="KW-0479">Metal-binding</keyword>
<proteinExistence type="inferred from homology"/>
<protein>
    <recommendedName>
        <fullName evidence="5">RING-type E3 ubiquitin transferase</fullName>
        <ecNumber evidence="5">2.3.2.27</ecNumber>
    </recommendedName>
    <alternativeName>
        <fullName evidence="18">Peroxin-10</fullName>
    </alternativeName>
</protein>
<evidence type="ECO:0000256" key="11">
    <source>
        <dbReference type="ARBA" id="ARBA00022771"/>
    </source>
</evidence>
<dbReference type="PROSITE" id="PS00518">
    <property type="entry name" value="ZF_RING_1"/>
    <property type="match status" value="1"/>
</dbReference>
<dbReference type="GO" id="GO:0005778">
    <property type="term" value="C:peroxisomal membrane"/>
    <property type="evidence" value="ECO:0007669"/>
    <property type="project" value="UniProtKB-SubCell"/>
</dbReference>
<keyword evidence="7" id="KW-0962">Peroxisome biogenesis</keyword>
<keyword evidence="12" id="KW-0833">Ubl conjugation pathway</keyword>
<evidence type="ECO:0000256" key="12">
    <source>
        <dbReference type="ARBA" id="ARBA00022786"/>
    </source>
</evidence>
<evidence type="ECO:0000313" key="21">
    <source>
        <dbReference type="EMBL" id="KLO20034.1"/>
    </source>
</evidence>
<keyword evidence="13" id="KW-0862">Zinc</keyword>
<dbReference type="GO" id="GO:0016562">
    <property type="term" value="P:protein import into peroxisome matrix, receptor recycling"/>
    <property type="evidence" value="ECO:0007669"/>
    <property type="project" value="UniProtKB-ARBA"/>
</dbReference>
<evidence type="ECO:0000256" key="5">
    <source>
        <dbReference type="ARBA" id="ARBA00012483"/>
    </source>
</evidence>
<dbReference type="Gene3D" id="3.30.40.10">
    <property type="entry name" value="Zinc/RING finger domain, C3HC4 (zinc finger)"/>
    <property type="match status" value="1"/>
</dbReference>
<dbReference type="Pfam" id="PF13639">
    <property type="entry name" value="zf-RING_2"/>
    <property type="match status" value="1"/>
</dbReference>
<feature type="domain" description="RING-type" evidence="20">
    <location>
        <begin position="286"/>
        <end position="324"/>
    </location>
</feature>
<keyword evidence="15" id="KW-1133">Transmembrane helix</keyword>
<comment type="catalytic activity">
    <reaction evidence="1">
        <text>S-ubiquitinyl-[E2 ubiquitin-conjugating enzyme]-L-cysteine + [acceptor protein]-L-lysine = [E2 ubiquitin-conjugating enzyme]-L-cysteine + N(6)-ubiquitinyl-[acceptor protein]-L-lysine.</text>
        <dbReference type="EC" id="2.3.2.27"/>
    </reaction>
</comment>
<comment type="subcellular location">
    <subcellularLocation>
        <location evidence="2">Peroxisome membrane</location>
        <topology evidence="2">Multi-pass membrane protein</topology>
    </subcellularLocation>
</comment>
<dbReference type="OrthoDB" id="6270329at2759"/>
<evidence type="ECO:0000256" key="6">
    <source>
        <dbReference type="ARBA" id="ARBA00022448"/>
    </source>
</evidence>
<dbReference type="EMBL" id="KQ085883">
    <property type="protein sequence ID" value="KLO20034.1"/>
    <property type="molecule type" value="Genomic_DNA"/>
</dbReference>
<evidence type="ECO:0000256" key="13">
    <source>
        <dbReference type="ARBA" id="ARBA00022833"/>
    </source>
</evidence>
<comment type="pathway">
    <text evidence="3">Protein modification; protein ubiquitination.</text>
</comment>